<dbReference type="InterPro" id="IPR036392">
    <property type="entry name" value="PLAT/LH2_dom_sf"/>
</dbReference>
<dbReference type="RefSeq" id="WP_236888379.1">
    <property type="nucleotide sequence ID" value="NZ_AP024488.1"/>
</dbReference>
<feature type="chain" id="PRO_5046805450" description="Phospholipase C" evidence="9">
    <location>
        <begin position="25"/>
        <end position="401"/>
    </location>
</feature>
<dbReference type="CDD" id="cd11009">
    <property type="entry name" value="Zn_dep_PLPC"/>
    <property type="match status" value="1"/>
</dbReference>
<reference evidence="11 12" key="1">
    <citation type="submission" date="2021-02" db="EMBL/GenBank/DDBJ databases">
        <title>Complete genome of Desulfoluna sp. strain ASN36.</title>
        <authorList>
            <person name="Takahashi A."/>
            <person name="Kojima H."/>
            <person name="Fukui M."/>
        </authorList>
    </citation>
    <scope>NUCLEOTIDE SEQUENCE [LARGE SCALE GENOMIC DNA]</scope>
    <source>
        <strain evidence="11 12">ASN36</strain>
    </source>
</reference>
<dbReference type="SUPFAM" id="SSF48537">
    <property type="entry name" value="Phospholipase C/P1 nuclease"/>
    <property type="match status" value="1"/>
</dbReference>
<proteinExistence type="predicted"/>
<evidence type="ECO:0000259" key="10">
    <source>
        <dbReference type="PROSITE" id="PS51346"/>
    </source>
</evidence>
<dbReference type="SMART" id="SM00770">
    <property type="entry name" value="Zn_dep_PLPC"/>
    <property type="match status" value="1"/>
</dbReference>
<dbReference type="Proteomes" id="UP001320148">
    <property type="component" value="Chromosome"/>
</dbReference>
<evidence type="ECO:0000313" key="11">
    <source>
        <dbReference type="EMBL" id="BCS96945.1"/>
    </source>
</evidence>
<dbReference type="InterPro" id="IPR001531">
    <property type="entry name" value="Zn_PLipaseC"/>
</dbReference>
<dbReference type="SUPFAM" id="SSF49723">
    <property type="entry name" value="Lipase/lipooxygenase domain (PLAT/LH2 domain)"/>
    <property type="match status" value="1"/>
</dbReference>
<evidence type="ECO:0000256" key="3">
    <source>
        <dbReference type="ARBA" id="ARBA00022723"/>
    </source>
</evidence>
<feature type="domain" description="Zn-dependent PLC" evidence="10">
    <location>
        <begin position="22"/>
        <end position="269"/>
    </location>
</feature>
<evidence type="ECO:0000256" key="1">
    <source>
        <dbReference type="ARBA" id="ARBA00012018"/>
    </source>
</evidence>
<evidence type="ECO:0000256" key="2">
    <source>
        <dbReference type="ARBA" id="ARBA00018391"/>
    </source>
</evidence>
<dbReference type="EC" id="3.1.4.3" evidence="1"/>
<dbReference type="Gene3D" id="1.10.575.10">
    <property type="entry name" value="P1 Nuclease"/>
    <property type="match status" value="1"/>
</dbReference>
<keyword evidence="7" id="KW-0106">Calcium</keyword>
<dbReference type="EMBL" id="AP024488">
    <property type="protein sequence ID" value="BCS96945.1"/>
    <property type="molecule type" value="Genomic_DNA"/>
</dbReference>
<evidence type="ECO:0000313" key="12">
    <source>
        <dbReference type="Proteomes" id="UP001320148"/>
    </source>
</evidence>
<dbReference type="Pfam" id="PF00882">
    <property type="entry name" value="Zn_dep_PLPC"/>
    <property type="match status" value="1"/>
</dbReference>
<dbReference type="InterPro" id="IPR029002">
    <property type="entry name" value="PLPC/GPLD1"/>
</dbReference>
<keyword evidence="6" id="KW-0862">Zinc</keyword>
<dbReference type="Gene3D" id="2.60.60.20">
    <property type="entry name" value="PLAT/LH2 domain"/>
    <property type="match status" value="1"/>
</dbReference>
<dbReference type="PRINTS" id="PR00479">
    <property type="entry name" value="PRPHPHLPASEC"/>
</dbReference>
<evidence type="ECO:0000256" key="4">
    <source>
        <dbReference type="ARBA" id="ARBA00022729"/>
    </source>
</evidence>
<keyword evidence="4 9" id="KW-0732">Signal</keyword>
<keyword evidence="12" id="KW-1185">Reference proteome</keyword>
<evidence type="ECO:0000256" key="6">
    <source>
        <dbReference type="ARBA" id="ARBA00022833"/>
    </source>
</evidence>
<sequence>MSKKICMPCLVLFLSFFHATWLFAWDSVGSATQMDTHKLIAEQAVSILQNDVANHEDPDFLDNLQILSDNVYDLKRGAVWPDFNPDGYALYQEHFYDPDTGQNFTNGYIPDTAESQTRLYTAMALHKWKNGDYSGAAFDLGTAMHYFADLNEPHHAANQTGGEGTAHTEFEQWVESVKYDYVVNESGFLTNDIYYTNSVTNFPYITDYLTTASYQSASNAKNLAGLATIISSWADWEYVAEETMAEAQKSMARVFYRFLHEIDAPAVQPAQGPIGKFHVVFKVADEYEAGTDDYVYFGMQLADGRTVQFECDVPGNDFYQNLLWGYEFTITDASFTAADITRVWIKKTDATWFGDDLKLETMDVYMKGKNVLSEPINQWLGKGGWWYNDVYYNVPVSGLVY</sequence>
<name>A0ABN6F5M0_9BACT</name>
<feature type="signal peptide" evidence="9">
    <location>
        <begin position="1"/>
        <end position="24"/>
    </location>
</feature>
<organism evidence="11 12">
    <name type="scientific">Desulfoluna limicola</name>
    <dbReference type="NCBI Taxonomy" id="2810562"/>
    <lineage>
        <taxon>Bacteria</taxon>
        <taxon>Pseudomonadati</taxon>
        <taxon>Thermodesulfobacteriota</taxon>
        <taxon>Desulfobacteria</taxon>
        <taxon>Desulfobacterales</taxon>
        <taxon>Desulfolunaceae</taxon>
        <taxon>Desulfoluna</taxon>
    </lineage>
</organism>
<evidence type="ECO:0000256" key="5">
    <source>
        <dbReference type="ARBA" id="ARBA00022801"/>
    </source>
</evidence>
<keyword evidence="3" id="KW-0479">Metal-binding</keyword>
<evidence type="ECO:0000256" key="8">
    <source>
        <dbReference type="ARBA" id="ARBA00031285"/>
    </source>
</evidence>
<dbReference type="PROSITE" id="PS51346">
    <property type="entry name" value="PROKAR_ZN_DEPEND_PLPC_2"/>
    <property type="match status" value="1"/>
</dbReference>
<gene>
    <name evidence="11" type="ORF">DSLASN_25770</name>
</gene>
<accession>A0ABN6F5M0</accession>
<dbReference type="InterPro" id="IPR008947">
    <property type="entry name" value="PLipase_C/P1_nuclease_dom_sf"/>
</dbReference>
<protein>
    <recommendedName>
        <fullName evidence="2">Phospholipase C</fullName>
        <ecNumber evidence="1">3.1.4.3</ecNumber>
    </recommendedName>
    <alternativeName>
        <fullName evidence="8">Phosphatidylcholine cholinephosphohydrolase</fullName>
    </alternativeName>
</protein>
<keyword evidence="5" id="KW-0378">Hydrolase</keyword>
<evidence type="ECO:0000256" key="9">
    <source>
        <dbReference type="SAM" id="SignalP"/>
    </source>
</evidence>
<evidence type="ECO:0000256" key="7">
    <source>
        <dbReference type="ARBA" id="ARBA00022837"/>
    </source>
</evidence>